<dbReference type="EMBL" id="JZKH01000167">
    <property type="protein sequence ID" value="KJS57935.1"/>
    <property type="molecule type" value="Genomic_DNA"/>
</dbReference>
<proteinExistence type="predicted"/>
<accession>A0A0F2T6J8</accession>
<sequence length="125" mass="14446">MSTRRPATHNSQAKRPRTMPIYRQYFDLIASGEKTVEVRVAYESMKRIKVGDLINFTCRDLSCLTQVKRVGRYRTFKEMFGTERVEAVNPKATEDEQLEAIHAIFPPHKEALGVLTFEIERVDPS</sequence>
<evidence type="ECO:0000313" key="3">
    <source>
        <dbReference type="Proteomes" id="UP000033699"/>
    </source>
</evidence>
<feature type="domain" description="ASCH" evidence="1">
    <location>
        <begin position="19"/>
        <end position="121"/>
    </location>
</feature>
<dbReference type="InterPro" id="IPR007374">
    <property type="entry name" value="ASCH_domain"/>
</dbReference>
<keyword evidence="3" id="KW-1185">Reference proteome</keyword>
<protein>
    <recommendedName>
        <fullName evidence="1">ASCH domain-containing protein</fullName>
    </recommendedName>
</protein>
<dbReference type="SUPFAM" id="SSF88697">
    <property type="entry name" value="PUA domain-like"/>
    <property type="match status" value="1"/>
</dbReference>
<gene>
    <name evidence="2" type="ORF">VM95_36545</name>
</gene>
<dbReference type="Gene3D" id="2.30.130.30">
    <property type="entry name" value="Hypothetical protein"/>
    <property type="match status" value="1"/>
</dbReference>
<evidence type="ECO:0000313" key="2">
    <source>
        <dbReference type="EMBL" id="KJS57935.1"/>
    </source>
</evidence>
<organism evidence="2 3">
    <name type="scientific">Streptomyces rubellomurinus (strain ATCC 31215)</name>
    <dbReference type="NCBI Taxonomy" id="359131"/>
    <lineage>
        <taxon>Bacteria</taxon>
        <taxon>Bacillati</taxon>
        <taxon>Actinomycetota</taxon>
        <taxon>Actinomycetes</taxon>
        <taxon>Kitasatosporales</taxon>
        <taxon>Streptomycetaceae</taxon>
        <taxon>Streptomyces</taxon>
    </lineage>
</organism>
<reference evidence="2 3" key="1">
    <citation type="submission" date="2015-02" db="EMBL/GenBank/DDBJ databases">
        <authorList>
            <person name="Ju K.-S."/>
            <person name="Doroghazi J.R."/>
            <person name="Metcalf W."/>
        </authorList>
    </citation>
    <scope>NUCLEOTIDE SEQUENCE [LARGE SCALE GENOMIC DNA]</scope>
    <source>
        <strain evidence="2 3">ATCC 31215</strain>
    </source>
</reference>
<dbReference type="Proteomes" id="UP000033699">
    <property type="component" value="Unassembled WGS sequence"/>
</dbReference>
<dbReference type="InterPro" id="IPR015947">
    <property type="entry name" value="PUA-like_sf"/>
</dbReference>
<evidence type="ECO:0000259" key="1">
    <source>
        <dbReference type="SMART" id="SM01022"/>
    </source>
</evidence>
<comment type="caution">
    <text evidence="2">The sequence shown here is derived from an EMBL/GenBank/DDBJ whole genome shotgun (WGS) entry which is preliminary data.</text>
</comment>
<dbReference type="SMART" id="SM01022">
    <property type="entry name" value="ASCH"/>
    <property type="match status" value="1"/>
</dbReference>
<name>A0A0F2T6J8_STRR3</name>
<dbReference type="AlphaFoldDB" id="A0A0F2T6J8"/>
<dbReference type="OrthoDB" id="9764897at2"/>
<dbReference type="Pfam" id="PF04266">
    <property type="entry name" value="ASCH"/>
    <property type="match status" value="1"/>
</dbReference>
<dbReference type="PATRIC" id="fig|359131.3.peg.2130"/>